<feature type="non-terminal residue" evidence="2">
    <location>
        <position position="38"/>
    </location>
</feature>
<accession>C4FJZ8</accession>
<comment type="caution">
    <text evidence="2">The sequence shown here is derived from an EMBL/GenBank/DDBJ whole genome shotgun (WGS) entry which is preliminary data.</text>
</comment>
<dbReference type="RefSeq" id="WP_007546824.1">
    <property type="nucleotide sequence ID" value="NZ_ABZS01000074.1"/>
</dbReference>
<protein>
    <submittedName>
        <fullName evidence="2">Alkyl hydroperoxide reductase/ Thiol specific antioxidant/ Mal allergen</fullName>
    </submittedName>
</protein>
<evidence type="ECO:0000313" key="3">
    <source>
        <dbReference type="Proteomes" id="UP000005540"/>
    </source>
</evidence>
<dbReference type="Gene3D" id="3.40.30.10">
    <property type="entry name" value="Glutaredoxin"/>
    <property type="match status" value="1"/>
</dbReference>
<feature type="domain" description="Alkyl hydroperoxide reductase subunit C/ Thiol specific antioxidant" evidence="1">
    <location>
        <begin position="3"/>
        <end position="36"/>
    </location>
</feature>
<keyword evidence="3" id="KW-1185">Reference proteome</keyword>
<dbReference type="SUPFAM" id="SSF52833">
    <property type="entry name" value="Thioredoxin-like"/>
    <property type="match status" value="1"/>
</dbReference>
<dbReference type="GO" id="GO:0016491">
    <property type="term" value="F:oxidoreductase activity"/>
    <property type="evidence" value="ECO:0007669"/>
    <property type="project" value="InterPro"/>
</dbReference>
<dbReference type="Pfam" id="PF00578">
    <property type="entry name" value="AhpC-TSA"/>
    <property type="match status" value="1"/>
</dbReference>
<gene>
    <name evidence="2" type="ORF">SULYE_0898</name>
</gene>
<evidence type="ECO:0000259" key="1">
    <source>
        <dbReference type="Pfam" id="PF00578"/>
    </source>
</evidence>
<evidence type="ECO:0000313" key="2">
    <source>
        <dbReference type="EMBL" id="EEP60606.1"/>
    </source>
</evidence>
<reference evidence="2 3" key="1">
    <citation type="submission" date="2009-04" db="EMBL/GenBank/DDBJ databases">
        <authorList>
            <person name="Reysenbach A.-L."/>
            <person name="Heidelberg J.F."/>
            <person name="Nelson W.C."/>
        </authorList>
    </citation>
    <scope>NUCLEOTIDE SEQUENCE [LARGE SCALE GENOMIC DNA]</scope>
    <source>
        <strain evidence="2 3">SS-5</strain>
    </source>
</reference>
<dbReference type="AlphaFoldDB" id="C4FJZ8"/>
<name>C4FJZ8_9AQUI</name>
<proteinExistence type="predicted"/>
<dbReference type="Proteomes" id="UP000005540">
    <property type="component" value="Unassembled WGS sequence"/>
</dbReference>
<dbReference type="GO" id="GO:0016209">
    <property type="term" value="F:antioxidant activity"/>
    <property type="evidence" value="ECO:0007669"/>
    <property type="project" value="InterPro"/>
</dbReference>
<dbReference type="InterPro" id="IPR000866">
    <property type="entry name" value="AhpC/TSA"/>
</dbReference>
<organism evidence="2 3">
    <name type="scientific">Sulfurihydrogenibium yellowstonense SS-5</name>
    <dbReference type="NCBI Taxonomy" id="432331"/>
    <lineage>
        <taxon>Bacteria</taxon>
        <taxon>Pseudomonadati</taxon>
        <taxon>Aquificota</taxon>
        <taxon>Aquificia</taxon>
        <taxon>Aquificales</taxon>
        <taxon>Hydrogenothermaceae</taxon>
        <taxon>Sulfurihydrogenibium</taxon>
    </lineage>
</organism>
<dbReference type="InterPro" id="IPR036249">
    <property type="entry name" value="Thioredoxin-like_sf"/>
</dbReference>
<sequence length="38" mass="4446">MIVIGISQDTVEEHREFKHKYNINFELLSDPTLETIKG</sequence>
<dbReference type="EMBL" id="ABZS01000074">
    <property type="protein sequence ID" value="EEP60606.1"/>
    <property type="molecule type" value="Genomic_DNA"/>
</dbReference>